<name>A0A218WX71_PUNGR</name>
<evidence type="ECO:0000313" key="2">
    <source>
        <dbReference type="EMBL" id="OWM77387.1"/>
    </source>
</evidence>
<dbReference type="EMBL" id="MTKT01002534">
    <property type="protein sequence ID" value="OWM77387.1"/>
    <property type="molecule type" value="Genomic_DNA"/>
</dbReference>
<dbReference type="SUPFAM" id="SSF52266">
    <property type="entry name" value="SGNH hydrolase"/>
    <property type="match status" value="1"/>
</dbReference>
<dbReference type="CDD" id="cd01837">
    <property type="entry name" value="SGNH_plant_lipase_like"/>
    <property type="match status" value="1"/>
</dbReference>
<reference evidence="5" key="4">
    <citation type="submission" date="2025-04" db="UniProtKB">
        <authorList>
            <consortium name="RefSeq"/>
        </authorList>
    </citation>
    <scope>IDENTIFICATION</scope>
    <source>
        <tissue evidence="5">Leaf</tissue>
    </source>
</reference>
<dbReference type="PANTHER" id="PTHR45642:SF3">
    <property type="entry name" value="OS09G0540400 PROTEIN"/>
    <property type="match status" value="1"/>
</dbReference>
<dbReference type="PANTHER" id="PTHR45642">
    <property type="entry name" value="GDSL ESTERASE/LIPASE EXL3"/>
    <property type="match status" value="1"/>
</dbReference>
<comment type="similarity">
    <text evidence="1">Belongs to the 'GDSL' lipolytic enzyme family.</text>
</comment>
<dbReference type="Gene3D" id="3.40.50.1110">
    <property type="entry name" value="SGNH hydrolase"/>
    <property type="match status" value="1"/>
</dbReference>
<dbReference type="AlphaFoldDB" id="A0A218WX71"/>
<sequence length="379" mass="42889">MDSSTRQYPQFHHQPLLCLILLPLFFFFFFIELIPKAQSLPEHRAPNNTVSAIFVFGDSTSDPGNNNYIKTIFKGNFPPYGRDFVGQKPTGRFTNGRLASDYIISYVGIKDYVPPYLDPSLSLDELMTGVSFASAGSGFDPLTPTLSNVVSLPRQLEYFKEYRKRLEDAIGKERTEHHINRAIILISAGTNDFVVNYFTVPIRRKSYNVFNYQQFVIQHVKEFIQGLVSLGARKIAVVGLPPMGCLPIMITLNSDYAFAPRQCIDRFSAVAKSYDALLQSELGTLQGQLAIHGTRLYYADIYGPLLDMIQGYQRYGFEEVSSGCCGSGLLEAAFLCNRKSFVCSDATKYIFWDSIHPTEKAYYYTFQALRPIVDRMIKD</sequence>
<reference evidence="4" key="3">
    <citation type="journal article" date="2020" name="Plant Biotechnol. J.">
        <title>The pomegranate (Punica granatum L.) draft genome dissects genetic divergence between soft- and hard-seeded cultivars.</title>
        <authorList>
            <person name="Luo X."/>
            <person name="Li H."/>
            <person name="Wu Z."/>
            <person name="Yao W."/>
            <person name="Zhao P."/>
            <person name="Cao D."/>
            <person name="Yu H."/>
            <person name="Li K."/>
            <person name="Poudel K."/>
            <person name="Zhao D."/>
            <person name="Zhang F."/>
            <person name="Xia X."/>
            <person name="Chen L."/>
            <person name="Wang Q."/>
            <person name="Jing D."/>
            <person name="Cao S."/>
        </authorList>
    </citation>
    <scope>NUCLEOTIDE SEQUENCE [LARGE SCALE GENOMIC DNA]</scope>
</reference>
<dbReference type="Proteomes" id="UP000515151">
    <property type="component" value="Chromosome 5"/>
</dbReference>
<organism evidence="2 3">
    <name type="scientific">Punica granatum</name>
    <name type="common">Pomegranate</name>
    <dbReference type="NCBI Taxonomy" id="22663"/>
    <lineage>
        <taxon>Eukaryota</taxon>
        <taxon>Viridiplantae</taxon>
        <taxon>Streptophyta</taxon>
        <taxon>Embryophyta</taxon>
        <taxon>Tracheophyta</taxon>
        <taxon>Spermatophyta</taxon>
        <taxon>Magnoliopsida</taxon>
        <taxon>eudicotyledons</taxon>
        <taxon>Gunneridae</taxon>
        <taxon>Pentapetalae</taxon>
        <taxon>rosids</taxon>
        <taxon>malvids</taxon>
        <taxon>Myrtales</taxon>
        <taxon>Lythraceae</taxon>
        <taxon>Punica</taxon>
    </lineage>
</organism>
<dbReference type="InterPro" id="IPR035669">
    <property type="entry name" value="SGNH_plant_lipase-like"/>
</dbReference>
<dbReference type="GO" id="GO:0016788">
    <property type="term" value="F:hydrolase activity, acting on ester bonds"/>
    <property type="evidence" value="ECO:0007669"/>
    <property type="project" value="InterPro"/>
</dbReference>
<protein>
    <submittedName>
        <fullName evidence="5">GDSL esterase/lipase At5g45960-like</fullName>
    </submittedName>
</protein>
<evidence type="ECO:0000256" key="1">
    <source>
        <dbReference type="ARBA" id="ARBA00008668"/>
    </source>
</evidence>
<dbReference type="GeneID" id="116207179"/>
<reference evidence="3" key="1">
    <citation type="journal article" date="2017" name="Plant J.">
        <title>The pomegranate (Punica granatum L.) genome and the genomics of punicalagin biosynthesis.</title>
        <authorList>
            <person name="Qin G."/>
            <person name="Xu C."/>
            <person name="Ming R."/>
            <person name="Tang H."/>
            <person name="Guyot R."/>
            <person name="Kramer E.M."/>
            <person name="Hu Y."/>
            <person name="Yi X."/>
            <person name="Qi Y."/>
            <person name="Xu X."/>
            <person name="Gao Z."/>
            <person name="Pan H."/>
            <person name="Jian J."/>
            <person name="Tian Y."/>
            <person name="Yue Z."/>
            <person name="Xu Y."/>
        </authorList>
    </citation>
    <scope>NUCLEOTIDE SEQUENCE [LARGE SCALE GENOMIC DNA]</scope>
    <source>
        <strain evidence="3">cv. Dabenzi</strain>
    </source>
</reference>
<keyword evidence="4" id="KW-1185">Reference proteome</keyword>
<evidence type="ECO:0000313" key="5">
    <source>
        <dbReference type="RefSeq" id="XP_031395922.1"/>
    </source>
</evidence>
<reference evidence="2" key="2">
    <citation type="submission" date="2017-06" db="EMBL/GenBank/DDBJ databases">
        <title>The pomegranate genome and the genomics of punicalagin biosynthesis.</title>
        <authorList>
            <person name="Xu C."/>
        </authorList>
    </citation>
    <scope>NUCLEOTIDE SEQUENCE [LARGE SCALE GENOMIC DNA]</scope>
    <source>
        <tissue evidence="2">Fresh leaf</tissue>
    </source>
</reference>
<accession>A0A218WX71</accession>
<dbReference type="Proteomes" id="UP000197138">
    <property type="component" value="Unassembled WGS sequence"/>
</dbReference>
<dbReference type="InterPro" id="IPR050592">
    <property type="entry name" value="GDSL_lipolytic_enzyme"/>
</dbReference>
<dbReference type="InterPro" id="IPR001087">
    <property type="entry name" value="GDSL"/>
</dbReference>
<evidence type="ECO:0000313" key="3">
    <source>
        <dbReference type="Proteomes" id="UP000197138"/>
    </source>
</evidence>
<dbReference type="Pfam" id="PF00657">
    <property type="entry name" value="Lipase_GDSL"/>
    <property type="match status" value="1"/>
</dbReference>
<dbReference type="FunFam" id="3.40.50.1110:FF:000003">
    <property type="entry name" value="GDSL esterase/lipase APG"/>
    <property type="match status" value="1"/>
</dbReference>
<proteinExistence type="inferred from homology"/>
<gene>
    <name evidence="5" type="primary">LOC116207179</name>
    <name evidence="2" type="ORF">CDL15_Pgr016784</name>
</gene>
<dbReference type="RefSeq" id="XP_031395922.1">
    <property type="nucleotide sequence ID" value="XM_031540062.1"/>
</dbReference>
<dbReference type="OrthoDB" id="1600564at2759"/>
<evidence type="ECO:0000313" key="4">
    <source>
        <dbReference type="Proteomes" id="UP000515151"/>
    </source>
</evidence>
<dbReference type="InterPro" id="IPR036514">
    <property type="entry name" value="SGNH_hydro_sf"/>
</dbReference>